<comment type="caution">
    <text evidence="7">The sequence shown here is derived from an EMBL/GenBank/DDBJ whole genome shotgun (WGS) entry which is preliminary data.</text>
</comment>
<evidence type="ECO:0000256" key="2">
    <source>
        <dbReference type="ARBA" id="ARBA00022692"/>
    </source>
</evidence>
<feature type="transmembrane region" description="Helical" evidence="5">
    <location>
        <begin position="210"/>
        <end position="230"/>
    </location>
</feature>
<proteinExistence type="predicted"/>
<dbReference type="AlphaFoldDB" id="A0A2V4TPM4"/>
<dbReference type="PANTHER" id="PTHR42718">
    <property type="entry name" value="MAJOR FACILITATOR SUPERFAMILY MULTIDRUG TRANSPORTER MFSC"/>
    <property type="match status" value="1"/>
</dbReference>
<evidence type="ECO:0000256" key="1">
    <source>
        <dbReference type="ARBA" id="ARBA00004141"/>
    </source>
</evidence>
<feature type="transmembrane region" description="Helical" evidence="5">
    <location>
        <begin position="316"/>
        <end position="333"/>
    </location>
</feature>
<feature type="domain" description="Major facilitator superfamily (MFS) profile" evidence="6">
    <location>
        <begin position="21"/>
        <end position="468"/>
    </location>
</feature>
<evidence type="ECO:0000313" key="8">
    <source>
        <dbReference type="Proteomes" id="UP000247772"/>
    </source>
</evidence>
<protein>
    <submittedName>
        <fullName evidence="7">MFS transporter</fullName>
    </submittedName>
</protein>
<dbReference type="InterPro" id="IPR036259">
    <property type="entry name" value="MFS_trans_sf"/>
</dbReference>
<feature type="transmembrane region" description="Helical" evidence="5">
    <location>
        <begin position="281"/>
        <end position="304"/>
    </location>
</feature>
<evidence type="ECO:0000313" key="7">
    <source>
        <dbReference type="EMBL" id="PYE12882.1"/>
    </source>
</evidence>
<feature type="transmembrane region" description="Helical" evidence="5">
    <location>
        <begin position="180"/>
        <end position="198"/>
    </location>
</feature>
<feature type="transmembrane region" description="Helical" evidence="5">
    <location>
        <begin position="445"/>
        <end position="466"/>
    </location>
</feature>
<feature type="transmembrane region" description="Helical" evidence="5">
    <location>
        <begin position="345"/>
        <end position="365"/>
    </location>
</feature>
<dbReference type="RefSeq" id="WP_110857849.1">
    <property type="nucleotide sequence ID" value="NZ_QJSQ01000051.1"/>
</dbReference>
<dbReference type="CDD" id="cd17321">
    <property type="entry name" value="MFS_MMR_MDR_like"/>
    <property type="match status" value="1"/>
</dbReference>
<feature type="transmembrane region" description="Helical" evidence="5">
    <location>
        <begin position="55"/>
        <end position="75"/>
    </location>
</feature>
<evidence type="ECO:0000256" key="3">
    <source>
        <dbReference type="ARBA" id="ARBA00022989"/>
    </source>
</evidence>
<dbReference type="PANTHER" id="PTHR42718:SF39">
    <property type="entry name" value="ACTINORHODIN TRANSPORTER-RELATED"/>
    <property type="match status" value="1"/>
</dbReference>
<dbReference type="OrthoDB" id="9807274at2"/>
<dbReference type="InterPro" id="IPR011701">
    <property type="entry name" value="MFS"/>
</dbReference>
<dbReference type="GO" id="GO:0016020">
    <property type="term" value="C:membrane"/>
    <property type="evidence" value="ECO:0007669"/>
    <property type="project" value="UniProtKB-SubCell"/>
</dbReference>
<feature type="transmembrane region" description="Helical" evidence="5">
    <location>
        <begin position="371"/>
        <end position="391"/>
    </location>
</feature>
<sequence length="479" mass="50283">MTNLSTVELPPTRAGARTWWALTVLLMGTLLPPLDFFIVNVALPSMQADLHASAAIAQWVISAYAATYAIFLITGGRLGDLYGRRRIFLVGILAFAAASAVCGFASSPAALVTGRILQGGAAAVMAPQALASIHALFPAPQKGLALSLFGAAYGIAAVAGQALGGVLVSSNVFELGWRSIFLINLPVVMMAAPAAYWLVRESRSDHPAKLDPGGMVLLALALAALVLPLIEGREHGWPVWTWALLIAAAPLFAIFWRYEARVANAGRDALVPPVIFTAPGLVRGLVATLFFYSLAPFFMMFAIYVQRTLGLAPLEAGLRILPLGVGFLIGPLLNPLIARRLGHRAAAAGMAIEGCGLLWTAMLVHDGRLHALGASLFLIGFGQGVALPALVRRNVECVDRRWSGLAAGLVSSMLQVSAALAVALLGGLFFALAGPDASSAHVARAFATTIAMIGMLLFVAAFLAGGRNNRVPQLHKQHV</sequence>
<reference evidence="7 8" key="1">
    <citation type="submission" date="2018-06" db="EMBL/GenBank/DDBJ databases">
        <title>Genomic Encyclopedia of Type Strains, Phase IV (KMG-V): Genome sequencing to study the core and pangenomes of soil and plant-associated prokaryotes.</title>
        <authorList>
            <person name="Whitman W."/>
        </authorList>
    </citation>
    <scope>NUCLEOTIDE SEQUENCE [LARGE SCALE GENOMIC DNA]</scope>
    <source>
        <strain evidence="7 8">SRCL-318</strain>
    </source>
</reference>
<dbReference type="Proteomes" id="UP000247772">
    <property type="component" value="Unassembled WGS sequence"/>
</dbReference>
<feature type="transmembrane region" description="Helical" evidence="5">
    <location>
        <begin position="242"/>
        <end position="260"/>
    </location>
</feature>
<keyword evidence="2 5" id="KW-0812">Transmembrane</keyword>
<dbReference type="EMBL" id="QJSQ01000051">
    <property type="protein sequence ID" value="PYE12882.1"/>
    <property type="molecule type" value="Genomic_DNA"/>
</dbReference>
<dbReference type="InterPro" id="IPR020846">
    <property type="entry name" value="MFS_dom"/>
</dbReference>
<dbReference type="Gene3D" id="1.20.1250.20">
    <property type="entry name" value="MFS general substrate transporter like domains"/>
    <property type="match status" value="1"/>
</dbReference>
<comment type="subcellular location">
    <subcellularLocation>
        <location evidence="1">Membrane</location>
        <topology evidence="1">Multi-pass membrane protein</topology>
    </subcellularLocation>
</comment>
<feature type="transmembrane region" description="Helical" evidence="5">
    <location>
        <begin position="20"/>
        <end position="43"/>
    </location>
</feature>
<feature type="transmembrane region" description="Helical" evidence="5">
    <location>
        <begin position="144"/>
        <end position="168"/>
    </location>
</feature>
<feature type="transmembrane region" description="Helical" evidence="5">
    <location>
        <begin position="116"/>
        <end position="137"/>
    </location>
</feature>
<dbReference type="Gene3D" id="1.20.1720.10">
    <property type="entry name" value="Multidrug resistance protein D"/>
    <property type="match status" value="1"/>
</dbReference>
<name>A0A2V4TPM4_9BURK</name>
<dbReference type="PROSITE" id="PS50850">
    <property type="entry name" value="MFS"/>
    <property type="match status" value="1"/>
</dbReference>
<feature type="transmembrane region" description="Helical" evidence="5">
    <location>
        <begin position="403"/>
        <end position="433"/>
    </location>
</feature>
<keyword evidence="4 5" id="KW-0472">Membrane</keyword>
<feature type="transmembrane region" description="Helical" evidence="5">
    <location>
        <begin position="87"/>
        <end position="110"/>
    </location>
</feature>
<evidence type="ECO:0000256" key="5">
    <source>
        <dbReference type="SAM" id="Phobius"/>
    </source>
</evidence>
<gene>
    <name evidence="7" type="ORF">C7410_15119</name>
</gene>
<accession>A0A2V4TPM4</accession>
<keyword evidence="3 5" id="KW-1133">Transmembrane helix</keyword>
<evidence type="ECO:0000256" key="4">
    <source>
        <dbReference type="ARBA" id="ARBA00023136"/>
    </source>
</evidence>
<dbReference type="Pfam" id="PF07690">
    <property type="entry name" value="MFS_1"/>
    <property type="match status" value="1"/>
</dbReference>
<organism evidence="7 8">
    <name type="scientific">Paraburkholderia silvatlantica</name>
    <dbReference type="NCBI Taxonomy" id="321895"/>
    <lineage>
        <taxon>Bacteria</taxon>
        <taxon>Pseudomonadati</taxon>
        <taxon>Pseudomonadota</taxon>
        <taxon>Betaproteobacteria</taxon>
        <taxon>Burkholderiales</taxon>
        <taxon>Burkholderiaceae</taxon>
        <taxon>Paraburkholderia</taxon>
    </lineage>
</organism>
<dbReference type="SUPFAM" id="SSF103473">
    <property type="entry name" value="MFS general substrate transporter"/>
    <property type="match status" value="1"/>
</dbReference>
<evidence type="ECO:0000259" key="6">
    <source>
        <dbReference type="PROSITE" id="PS50850"/>
    </source>
</evidence>
<dbReference type="GO" id="GO:0022857">
    <property type="term" value="F:transmembrane transporter activity"/>
    <property type="evidence" value="ECO:0007669"/>
    <property type="project" value="InterPro"/>
</dbReference>